<organism evidence="1 2">
    <name type="scientific">Hirschia litorea</name>
    <dbReference type="NCBI Taxonomy" id="1199156"/>
    <lineage>
        <taxon>Bacteria</taxon>
        <taxon>Pseudomonadati</taxon>
        <taxon>Pseudomonadota</taxon>
        <taxon>Alphaproteobacteria</taxon>
        <taxon>Hyphomonadales</taxon>
        <taxon>Hyphomonadaceae</taxon>
        <taxon>Hirschia</taxon>
    </lineage>
</organism>
<proteinExistence type="predicted"/>
<dbReference type="InterPro" id="IPR010921">
    <property type="entry name" value="Trp_repressor/repl_initiator"/>
</dbReference>
<evidence type="ECO:0000313" key="1">
    <source>
        <dbReference type="EMBL" id="MFC7291463.1"/>
    </source>
</evidence>
<protein>
    <submittedName>
        <fullName evidence="1">DUF1153 domain-containing protein</fullName>
    </submittedName>
</protein>
<comment type="caution">
    <text evidence="1">The sequence shown here is derived from an EMBL/GenBank/DDBJ whole genome shotgun (WGS) entry which is preliminary data.</text>
</comment>
<dbReference type="Gene3D" id="1.10.10.10">
    <property type="entry name" value="Winged helix-like DNA-binding domain superfamily/Winged helix DNA-binding domain"/>
    <property type="match status" value="1"/>
</dbReference>
<dbReference type="Proteomes" id="UP001596492">
    <property type="component" value="Unassembled WGS sequence"/>
</dbReference>
<evidence type="ECO:0000313" key="2">
    <source>
        <dbReference type="Proteomes" id="UP001596492"/>
    </source>
</evidence>
<dbReference type="Pfam" id="PF06627">
    <property type="entry name" value="DUF1153"/>
    <property type="match status" value="1"/>
</dbReference>
<keyword evidence="2" id="KW-1185">Reference proteome</keyword>
<reference evidence="2" key="1">
    <citation type="journal article" date="2019" name="Int. J. Syst. Evol. Microbiol.">
        <title>The Global Catalogue of Microorganisms (GCM) 10K type strain sequencing project: providing services to taxonomists for standard genome sequencing and annotation.</title>
        <authorList>
            <consortium name="The Broad Institute Genomics Platform"/>
            <consortium name="The Broad Institute Genome Sequencing Center for Infectious Disease"/>
            <person name="Wu L."/>
            <person name="Ma J."/>
        </authorList>
    </citation>
    <scope>NUCLEOTIDE SEQUENCE [LARGE SCALE GENOMIC DNA]</scope>
    <source>
        <strain evidence="2">CCUG 51308</strain>
    </source>
</reference>
<name>A0ABW2IKM6_9PROT</name>
<dbReference type="SUPFAM" id="SSF48295">
    <property type="entry name" value="TrpR-like"/>
    <property type="match status" value="1"/>
</dbReference>
<dbReference type="RefSeq" id="WP_382166693.1">
    <property type="nucleotide sequence ID" value="NZ_JBHTBR010000004.1"/>
</dbReference>
<dbReference type="InterPro" id="IPR036388">
    <property type="entry name" value="WH-like_DNA-bd_sf"/>
</dbReference>
<dbReference type="InterPro" id="IPR009534">
    <property type="entry name" value="DUF1153"/>
</dbReference>
<gene>
    <name evidence="1" type="ORF">ACFQS8_07545</name>
</gene>
<dbReference type="EMBL" id="JBHTBR010000004">
    <property type="protein sequence ID" value="MFC7291463.1"/>
    <property type="molecule type" value="Genomic_DNA"/>
</dbReference>
<accession>A0ABW2IKM6</accession>
<sequence>MLTQNAKSAAVIGPDGKTLTLDDLPSPDIKRWVTRRKAEVVAAVRGDLLTRDEACARYKISSEEFEGWEALYDRFGVKGLRTTRLQNYRA</sequence>